<keyword evidence="1" id="KW-0472">Membrane</keyword>
<dbReference type="OrthoDB" id="5786125at2759"/>
<sequence length="181" mass="20343">MSSRDNNQEYAISALHTLFIIVYLQEMAWISAPLLISANVFLHACIRQFSVESLVYSGIVFAFFLITGTGITISLYLAHTVALRHVRPGYFLPYAVFKAFRIVTLAIVSFAILFSPTLIKTYFYASIYGLFETVAGAIALEVTIRCIRETKRIRSGRRRQTRADANLPPNIVSKSTLIPEN</sequence>
<evidence type="ECO:0000313" key="3">
    <source>
        <dbReference type="Proteomes" id="UP000008281"/>
    </source>
</evidence>
<proteinExistence type="predicted"/>
<dbReference type="Proteomes" id="UP000008281">
    <property type="component" value="Unassembled WGS sequence"/>
</dbReference>
<feature type="transmembrane region" description="Helical" evidence="1">
    <location>
        <begin position="56"/>
        <end position="78"/>
    </location>
</feature>
<dbReference type="CTD" id="9805449"/>
<dbReference type="GeneID" id="9805449"/>
<feature type="transmembrane region" description="Helical" evidence="1">
    <location>
        <begin position="99"/>
        <end position="119"/>
    </location>
</feature>
<feature type="transmembrane region" description="Helical" evidence="1">
    <location>
        <begin position="125"/>
        <end position="147"/>
    </location>
</feature>
<dbReference type="eggNOG" id="ENOG502THHK">
    <property type="taxonomic scope" value="Eukaryota"/>
</dbReference>
<dbReference type="OMA" id="IKTYFYA"/>
<organism evidence="3">
    <name type="scientific">Caenorhabditis remanei</name>
    <name type="common">Caenorhabditis vulgaris</name>
    <dbReference type="NCBI Taxonomy" id="31234"/>
    <lineage>
        <taxon>Eukaryota</taxon>
        <taxon>Metazoa</taxon>
        <taxon>Ecdysozoa</taxon>
        <taxon>Nematoda</taxon>
        <taxon>Chromadorea</taxon>
        <taxon>Rhabditida</taxon>
        <taxon>Rhabditina</taxon>
        <taxon>Rhabditomorpha</taxon>
        <taxon>Rhabditoidea</taxon>
        <taxon>Rhabditidae</taxon>
        <taxon>Peloderinae</taxon>
        <taxon>Caenorhabditis</taxon>
    </lineage>
</organism>
<dbReference type="HOGENOM" id="CLU_1688339_0_0_1"/>
<feature type="transmembrane region" description="Helical" evidence="1">
    <location>
        <begin position="12"/>
        <end position="36"/>
    </location>
</feature>
<dbReference type="RefSeq" id="XP_003107132.2">
    <property type="nucleotide sequence ID" value="XM_003107084.2"/>
</dbReference>
<reference evidence="2" key="1">
    <citation type="submission" date="2007-07" db="EMBL/GenBank/DDBJ databases">
        <title>PCAP assembly of the Caenorhabditis remanei genome.</title>
        <authorList>
            <consortium name="The Caenorhabditis remanei Sequencing Consortium"/>
            <person name="Wilson R.K."/>
        </authorList>
    </citation>
    <scope>NUCLEOTIDE SEQUENCE [LARGE SCALE GENOMIC DNA]</scope>
    <source>
        <strain evidence="2">PB4641</strain>
    </source>
</reference>
<gene>
    <name evidence="2" type="ORF">CRE_14625</name>
</gene>
<dbReference type="FunCoup" id="E3M951">
    <property type="interactions" value="425"/>
</dbReference>
<keyword evidence="3" id="KW-1185">Reference proteome</keyword>
<dbReference type="InParanoid" id="E3M951"/>
<accession>E3M951</accession>
<keyword evidence="1" id="KW-1133">Transmembrane helix</keyword>
<dbReference type="AlphaFoldDB" id="E3M951"/>
<dbReference type="EMBL" id="DS268430">
    <property type="protein sequence ID" value="EFO96190.1"/>
    <property type="molecule type" value="Genomic_DNA"/>
</dbReference>
<protein>
    <submittedName>
        <fullName evidence="2">Uncharacterized protein</fullName>
    </submittedName>
</protein>
<keyword evidence="1" id="KW-0812">Transmembrane</keyword>
<dbReference type="KEGG" id="crq:GCK72_007592"/>
<evidence type="ECO:0000256" key="1">
    <source>
        <dbReference type="SAM" id="Phobius"/>
    </source>
</evidence>
<evidence type="ECO:0000313" key="2">
    <source>
        <dbReference type="EMBL" id="EFO96190.1"/>
    </source>
</evidence>
<name>E3M951_CAERE</name>